<dbReference type="EMBL" id="VUJU01014378">
    <property type="protein sequence ID" value="KAF0702220.1"/>
    <property type="molecule type" value="Genomic_DNA"/>
</dbReference>
<protein>
    <submittedName>
        <fullName evidence="1">Uncharacterized protein</fullName>
    </submittedName>
</protein>
<name>A0A6G0VNJ3_APHCR</name>
<accession>A0A6G0VNJ3</accession>
<evidence type="ECO:0000313" key="2">
    <source>
        <dbReference type="Proteomes" id="UP000478052"/>
    </source>
</evidence>
<feature type="non-terminal residue" evidence="1">
    <location>
        <position position="23"/>
    </location>
</feature>
<reference evidence="1 2" key="1">
    <citation type="submission" date="2019-08" db="EMBL/GenBank/DDBJ databases">
        <title>Whole genome of Aphis craccivora.</title>
        <authorList>
            <person name="Voronova N.V."/>
            <person name="Shulinski R.S."/>
            <person name="Bandarenka Y.V."/>
            <person name="Zhorov D.G."/>
            <person name="Warner D."/>
        </authorList>
    </citation>
    <scope>NUCLEOTIDE SEQUENCE [LARGE SCALE GENOMIC DNA]</scope>
    <source>
        <strain evidence="1">180601</strain>
        <tissue evidence="1">Whole Body</tissue>
    </source>
</reference>
<dbReference type="Proteomes" id="UP000478052">
    <property type="component" value="Unassembled WGS sequence"/>
</dbReference>
<sequence length="23" mass="2627">MAVTTVLMMKRVFNLSLRALQGF</sequence>
<comment type="caution">
    <text evidence="1">The sequence shown here is derived from an EMBL/GenBank/DDBJ whole genome shotgun (WGS) entry which is preliminary data.</text>
</comment>
<proteinExistence type="predicted"/>
<organism evidence="1 2">
    <name type="scientific">Aphis craccivora</name>
    <name type="common">Cowpea aphid</name>
    <dbReference type="NCBI Taxonomy" id="307492"/>
    <lineage>
        <taxon>Eukaryota</taxon>
        <taxon>Metazoa</taxon>
        <taxon>Ecdysozoa</taxon>
        <taxon>Arthropoda</taxon>
        <taxon>Hexapoda</taxon>
        <taxon>Insecta</taxon>
        <taxon>Pterygota</taxon>
        <taxon>Neoptera</taxon>
        <taxon>Paraneoptera</taxon>
        <taxon>Hemiptera</taxon>
        <taxon>Sternorrhyncha</taxon>
        <taxon>Aphidomorpha</taxon>
        <taxon>Aphidoidea</taxon>
        <taxon>Aphididae</taxon>
        <taxon>Aphidini</taxon>
        <taxon>Aphis</taxon>
        <taxon>Aphis</taxon>
    </lineage>
</organism>
<evidence type="ECO:0000313" key="1">
    <source>
        <dbReference type="EMBL" id="KAF0702220.1"/>
    </source>
</evidence>
<keyword evidence="2" id="KW-1185">Reference proteome</keyword>
<dbReference type="AlphaFoldDB" id="A0A6G0VNJ3"/>
<gene>
    <name evidence="1" type="ORF">FWK35_00038660</name>
</gene>